<evidence type="ECO:0000259" key="1">
    <source>
        <dbReference type="Pfam" id="PF00535"/>
    </source>
</evidence>
<reference evidence="3" key="1">
    <citation type="submission" date="2017-09" db="EMBL/GenBank/DDBJ databases">
        <title>Depth-based differentiation of microbial function through sediment-hosted aquifers and enrichment of novel symbionts in the deep terrestrial subsurface.</title>
        <authorList>
            <person name="Probst A.J."/>
            <person name="Ladd B."/>
            <person name="Jarett J.K."/>
            <person name="Geller-Mcgrath D.E."/>
            <person name="Sieber C.M.K."/>
            <person name="Emerson J.B."/>
            <person name="Anantharaman K."/>
            <person name="Thomas B.C."/>
            <person name="Malmstrom R."/>
            <person name="Stieglmeier M."/>
            <person name="Klingl A."/>
            <person name="Woyke T."/>
            <person name="Ryan C.M."/>
            <person name="Banfield J.F."/>
        </authorList>
    </citation>
    <scope>NUCLEOTIDE SEQUENCE [LARGE SCALE GENOMIC DNA]</scope>
</reference>
<dbReference type="AlphaFoldDB" id="A0A2M8L505"/>
<dbReference type="EMBL" id="PFEL01000095">
    <property type="protein sequence ID" value="PJE68911.1"/>
    <property type="molecule type" value="Genomic_DNA"/>
</dbReference>
<evidence type="ECO:0000313" key="2">
    <source>
        <dbReference type="EMBL" id="PJE68911.1"/>
    </source>
</evidence>
<evidence type="ECO:0000313" key="3">
    <source>
        <dbReference type="Proteomes" id="UP000229500"/>
    </source>
</evidence>
<dbReference type="PANTHER" id="PTHR43630">
    <property type="entry name" value="POLY-BETA-1,6-N-ACETYL-D-GLUCOSAMINE SYNTHASE"/>
    <property type="match status" value="1"/>
</dbReference>
<dbReference type="PANTHER" id="PTHR43630:SF2">
    <property type="entry name" value="GLYCOSYLTRANSFERASE"/>
    <property type="match status" value="1"/>
</dbReference>
<dbReference type="InterPro" id="IPR029044">
    <property type="entry name" value="Nucleotide-diphossugar_trans"/>
</dbReference>
<dbReference type="SUPFAM" id="SSF53448">
    <property type="entry name" value="Nucleotide-diphospho-sugar transferases"/>
    <property type="match status" value="1"/>
</dbReference>
<dbReference type="InterPro" id="IPR001173">
    <property type="entry name" value="Glyco_trans_2-like"/>
</dbReference>
<dbReference type="Pfam" id="PF00535">
    <property type="entry name" value="Glycos_transf_2"/>
    <property type="match status" value="1"/>
</dbReference>
<proteinExistence type="predicted"/>
<name>A0A2M8L505_9BACT</name>
<organism evidence="2 3">
    <name type="scientific">Candidatus Shapirobacteria bacterium CG10_big_fil_rev_8_21_14_0_10_38_14</name>
    <dbReference type="NCBI Taxonomy" id="1974483"/>
    <lineage>
        <taxon>Bacteria</taxon>
        <taxon>Candidatus Shapironibacteriota</taxon>
    </lineage>
</organism>
<protein>
    <recommendedName>
        <fullName evidence="1">Glycosyltransferase 2-like domain-containing protein</fullName>
    </recommendedName>
</protein>
<feature type="domain" description="Glycosyltransferase 2-like" evidence="1">
    <location>
        <begin position="5"/>
        <end position="146"/>
    </location>
</feature>
<dbReference type="Proteomes" id="UP000229500">
    <property type="component" value="Unassembled WGS sequence"/>
</dbReference>
<gene>
    <name evidence="2" type="ORF">COU96_02635</name>
</gene>
<sequence length="312" mass="36727">MKKLSVILATFNEEKNIKDCLESVHQLADEIIIVDGSSTDKTVEIASSIGRSASGRKKPEIKILIKNNPPMFHLNKQLAIEKAIGDWILYLDADERVSPKLRQEINQKINAKTKFNGFWIPRKNIIFGKWIRHTGWYPDYQLRLFKNGQAFLPCQSVHEQPKLTGEADYLENFLIHYNYRTISQFVTKLNYLYTENDKKVFLAEGKKISWPDALRWPTAEFLKRFFKQEGYKDGLHGLVLSLLQSFSALVTFAKIWENQEFKKIEPENFLVKIEKEFGPIIKEFKYWFLTSRIKQTKSFFKKNFYRLVRKSP</sequence>
<accession>A0A2M8L505</accession>
<dbReference type="Gene3D" id="3.90.550.10">
    <property type="entry name" value="Spore Coat Polysaccharide Biosynthesis Protein SpsA, Chain A"/>
    <property type="match status" value="1"/>
</dbReference>
<dbReference type="CDD" id="cd02511">
    <property type="entry name" value="Beta4Glucosyltransferase"/>
    <property type="match status" value="1"/>
</dbReference>
<comment type="caution">
    <text evidence="2">The sequence shown here is derived from an EMBL/GenBank/DDBJ whole genome shotgun (WGS) entry which is preliminary data.</text>
</comment>